<evidence type="ECO:0000313" key="8">
    <source>
        <dbReference type="EMBL" id="HAE46591.1"/>
    </source>
</evidence>
<feature type="transmembrane region" description="Helical" evidence="7">
    <location>
        <begin position="124"/>
        <end position="143"/>
    </location>
</feature>
<dbReference type="Proteomes" id="UP000075787">
    <property type="component" value="Unassembled WGS sequence"/>
</dbReference>
<dbReference type="GeneID" id="97243003"/>
<reference evidence="9 10" key="1">
    <citation type="submission" date="2015-12" db="EMBL/GenBank/DDBJ databases">
        <title>Genome sequence of Tistrella mobilis MCCC 1A02139.</title>
        <authorList>
            <person name="Lu L."/>
            <person name="Lai Q."/>
            <person name="Shao Z."/>
            <person name="Qian P."/>
        </authorList>
    </citation>
    <scope>NUCLEOTIDE SEQUENCE [LARGE SCALE GENOMIC DNA]</scope>
    <source>
        <strain evidence="9 10">MCCC 1A02139</strain>
    </source>
</reference>
<comment type="caution">
    <text evidence="9">The sequence shown here is derived from an EMBL/GenBank/DDBJ whole genome shotgun (WGS) entry which is preliminary data.</text>
</comment>
<dbReference type="InterPro" id="IPR032808">
    <property type="entry name" value="DoxX"/>
</dbReference>
<reference evidence="8 11" key="2">
    <citation type="journal article" date="2018" name="Nat. Biotechnol.">
        <title>A standardized bacterial taxonomy based on genome phylogeny substantially revises the tree of life.</title>
        <authorList>
            <person name="Parks D.H."/>
            <person name="Chuvochina M."/>
            <person name="Waite D.W."/>
            <person name="Rinke C."/>
            <person name="Skarshewski A."/>
            <person name="Chaumeil P.A."/>
            <person name="Hugenholtz P."/>
        </authorList>
    </citation>
    <scope>NUCLEOTIDE SEQUENCE [LARGE SCALE GENOMIC DNA]</scope>
    <source>
        <strain evidence="8">UBA8739</strain>
    </source>
</reference>
<evidence type="ECO:0000256" key="5">
    <source>
        <dbReference type="ARBA" id="ARBA00022989"/>
    </source>
</evidence>
<keyword evidence="6 7" id="KW-0472">Membrane</keyword>
<dbReference type="GO" id="GO:0005886">
    <property type="term" value="C:plasma membrane"/>
    <property type="evidence" value="ECO:0007669"/>
    <property type="project" value="UniProtKB-SubCell"/>
</dbReference>
<dbReference type="RefSeq" id="WP_062763668.1">
    <property type="nucleotide sequence ID" value="NZ_CP121045.1"/>
</dbReference>
<evidence type="ECO:0000313" key="10">
    <source>
        <dbReference type="Proteomes" id="UP000075787"/>
    </source>
</evidence>
<dbReference type="EMBL" id="LPZR01000113">
    <property type="protein sequence ID" value="KYO53508.1"/>
    <property type="molecule type" value="Genomic_DNA"/>
</dbReference>
<keyword evidence="4 7" id="KW-0812">Transmembrane</keyword>
<evidence type="ECO:0000256" key="2">
    <source>
        <dbReference type="ARBA" id="ARBA00006679"/>
    </source>
</evidence>
<sequence length="158" mass="16901">MRRILQGYYRLPGAGDGWIAAGLLAALRLWLAWPFFHTGMLRVERWSTQTFLFGDIHPLPGVDPWIAALLTTTAELTLPVLLAVGLAGRLAGLGLAVMAATILLVVGQTPQGLENGISQPAEQIPWILAGLVIALAGPGRLALDRVIATRLLPARVRS</sequence>
<name>A0A161R4T5_9PROT</name>
<dbReference type="PANTHER" id="PTHR33452">
    <property type="entry name" value="OXIDOREDUCTASE CATD-RELATED"/>
    <property type="match status" value="1"/>
</dbReference>
<evidence type="ECO:0000313" key="11">
    <source>
        <dbReference type="Proteomes" id="UP000257706"/>
    </source>
</evidence>
<keyword evidence="3" id="KW-1003">Cell membrane</keyword>
<evidence type="ECO:0000256" key="7">
    <source>
        <dbReference type="SAM" id="Phobius"/>
    </source>
</evidence>
<feature type="transmembrane region" description="Helical" evidence="7">
    <location>
        <begin position="80"/>
        <end position="104"/>
    </location>
</feature>
<organism evidence="9 10">
    <name type="scientific">Tistrella mobilis</name>
    <dbReference type="NCBI Taxonomy" id="171437"/>
    <lineage>
        <taxon>Bacteria</taxon>
        <taxon>Pseudomonadati</taxon>
        <taxon>Pseudomonadota</taxon>
        <taxon>Alphaproteobacteria</taxon>
        <taxon>Geminicoccales</taxon>
        <taxon>Geminicoccaceae</taxon>
        <taxon>Tistrella</taxon>
    </lineage>
</organism>
<dbReference type="EMBL" id="DMAI01000067">
    <property type="protein sequence ID" value="HAE46591.1"/>
    <property type="molecule type" value="Genomic_DNA"/>
</dbReference>
<dbReference type="OrthoDB" id="7366864at2"/>
<comment type="subcellular location">
    <subcellularLocation>
        <location evidence="1">Cell membrane</location>
        <topology evidence="1">Multi-pass membrane protein</topology>
    </subcellularLocation>
</comment>
<evidence type="ECO:0000256" key="1">
    <source>
        <dbReference type="ARBA" id="ARBA00004651"/>
    </source>
</evidence>
<dbReference type="PANTHER" id="PTHR33452:SF1">
    <property type="entry name" value="INNER MEMBRANE PROTEIN YPHA-RELATED"/>
    <property type="match status" value="1"/>
</dbReference>
<proteinExistence type="inferred from homology"/>
<evidence type="ECO:0000313" key="9">
    <source>
        <dbReference type="EMBL" id="KYO53508.1"/>
    </source>
</evidence>
<dbReference type="InterPro" id="IPR051907">
    <property type="entry name" value="DoxX-like_oxidoreductase"/>
</dbReference>
<protein>
    <submittedName>
        <fullName evidence="8">DoxX family membrane protein</fullName>
    </submittedName>
</protein>
<dbReference type="AlphaFoldDB" id="A0A161R4T5"/>
<comment type="similarity">
    <text evidence="2">Belongs to the DoxX family.</text>
</comment>
<evidence type="ECO:0000256" key="4">
    <source>
        <dbReference type="ARBA" id="ARBA00022692"/>
    </source>
</evidence>
<feature type="transmembrane region" description="Helical" evidence="7">
    <location>
        <begin position="17"/>
        <end position="36"/>
    </location>
</feature>
<gene>
    <name evidence="9" type="ORF">AUP44_03965</name>
    <name evidence="8" type="ORF">DCK97_04150</name>
</gene>
<keyword evidence="5 7" id="KW-1133">Transmembrane helix</keyword>
<accession>A0A161R4T5</accession>
<dbReference type="Pfam" id="PF07681">
    <property type="entry name" value="DoxX"/>
    <property type="match status" value="1"/>
</dbReference>
<evidence type="ECO:0000256" key="3">
    <source>
        <dbReference type="ARBA" id="ARBA00022475"/>
    </source>
</evidence>
<dbReference type="Proteomes" id="UP000257706">
    <property type="component" value="Unassembled WGS sequence"/>
</dbReference>
<evidence type="ECO:0000256" key="6">
    <source>
        <dbReference type="ARBA" id="ARBA00023136"/>
    </source>
</evidence>